<keyword evidence="1" id="KW-0732">Signal</keyword>
<dbReference type="Proteomes" id="UP000244496">
    <property type="component" value="Chromosome"/>
</dbReference>
<feature type="chain" id="PRO_5015639512" description="Outer membrane protein beta-barrel domain-containing protein" evidence="1">
    <location>
        <begin position="22"/>
        <end position="111"/>
    </location>
</feature>
<evidence type="ECO:0000256" key="1">
    <source>
        <dbReference type="SAM" id="SignalP"/>
    </source>
</evidence>
<evidence type="ECO:0000313" key="2">
    <source>
        <dbReference type="EMBL" id="AWB50191.1"/>
    </source>
</evidence>
<feature type="signal peptide" evidence="1">
    <location>
        <begin position="1"/>
        <end position="21"/>
    </location>
</feature>
<proteinExistence type="predicted"/>
<name>A0A2S0UQV5_9RHOB</name>
<evidence type="ECO:0008006" key="4">
    <source>
        <dbReference type="Google" id="ProtNLM"/>
    </source>
</evidence>
<keyword evidence="3" id="KW-1185">Reference proteome</keyword>
<dbReference type="RefSeq" id="WP_108437003.1">
    <property type="nucleotide sequence ID" value="NZ_CP028918.1"/>
</dbReference>
<accession>A0A2S0UQV5</accession>
<protein>
    <recommendedName>
        <fullName evidence="4">Outer membrane protein beta-barrel domain-containing protein</fullName>
    </recommendedName>
</protein>
<reference evidence="2 3" key="1">
    <citation type="submission" date="2018-04" db="EMBL/GenBank/DDBJ databases">
        <title>Genome sequencing of Gemmobacter.</title>
        <authorList>
            <person name="Yi H."/>
            <person name="Baek M.-G."/>
        </authorList>
    </citation>
    <scope>NUCLEOTIDE SEQUENCE [LARGE SCALE GENOMIC DNA]</scope>
    <source>
        <strain evidence="2 3">HYN0069</strain>
    </source>
</reference>
<dbReference type="KEGG" id="geh:HYN69_02965"/>
<dbReference type="OrthoDB" id="7868411at2"/>
<sequence>MKKLLSTTAILSFFSGSMAYADPTVMLGLALNFGGGKPVSTGVTMKVLSSDEPDTFVGAAGVSYFFDDGGYFGADLGVGRTFDSAAATISYDFLNQRPQISAGWARTHSVC</sequence>
<gene>
    <name evidence="2" type="ORF">HYN69_02965</name>
</gene>
<dbReference type="EMBL" id="CP028918">
    <property type="protein sequence ID" value="AWB50191.1"/>
    <property type="molecule type" value="Genomic_DNA"/>
</dbReference>
<evidence type="ECO:0000313" key="3">
    <source>
        <dbReference type="Proteomes" id="UP000244496"/>
    </source>
</evidence>
<organism evidence="2 3">
    <name type="scientific">Paragemmobacter aquarius</name>
    <dbReference type="NCBI Taxonomy" id="2169400"/>
    <lineage>
        <taxon>Bacteria</taxon>
        <taxon>Pseudomonadati</taxon>
        <taxon>Pseudomonadota</taxon>
        <taxon>Alphaproteobacteria</taxon>
        <taxon>Rhodobacterales</taxon>
        <taxon>Paracoccaceae</taxon>
        <taxon>Paragemmobacter</taxon>
    </lineage>
</organism>
<dbReference type="AlphaFoldDB" id="A0A2S0UQV5"/>